<protein>
    <submittedName>
        <fullName evidence="1">Uncharacterized protein</fullName>
    </submittedName>
</protein>
<gene>
    <name evidence="1" type="ordered locus">Ngar_c11750</name>
</gene>
<dbReference type="Proteomes" id="UP000008037">
    <property type="component" value="Chromosome"/>
</dbReference>
<evidence type="ECO:0000313" key="2">
    <source>
        <dbReference type="Proteomes" id="UP000008037"/>
    </source>
</evidence>
<proteinExistence type="predicted"/>
<dbReference type="KEGG" id="nga:Ngar_c11750"/>
<dbReference type="InParanoid" id="K0IEB2"/>
<reference evidence="1 2" key="1">
    <citation type="journal article" date="2012" name="Environ. Microbiol.">
        <title>The genome of the ammonia-oxidizing Candidatus Nitrososphaera gargensis: insights into metabolic versatility and environmental adaptations.</title>
        <authorList>
            <person name="Spang A."/>
            <person name="Poehlein A."/>
            <person name="Offre P."/>
            <person name="Zumbragel S."/>
            <person name="Haider S."/>
            <person name="Rychlik N."/>
            <person name="Nowka B."/>
            <person name="Schmeisser C."/>
            <person name="Lebedeva E.V."/>
            <person name="Rattei T."/>
            <person name="Bohm C."/>
            <person name="Schmid M."/>
            <person name="Galushko A."/>
            <person name="Hatzenpichler R."/>
            <person name="Weinmaier T."/>
            <person name="Daniel R."/>
            <person name="Schleper C."/>
            <person name="Spieck E."/>
            <person name="Streit W."/>
            <person name="Wagner M."/>
        </authorList>
    </citation>
    <scope>NUCLEOTIDE SEQUENCE [LARGE SCALE GENOMIC DNA]</scope>
    <source>
        <strain evidence="2">Ga9.2</strain>
    </source>
</reference>
<sequence>MYYSFYGIGVNDTQQLAIMTQGKKHAPSKTGDHNLDVERMQYEKDKENIPATVTDYVNKEK</sequence>
<dbReference type="HOGENOM" id="CLU_2911648_0_0_2"/>
<name>K0IEB2_NITGG</name>
<dbReference type="AlphaFoldDB" id="K0IEB2"/>
<keyword evidence="2" id="KW-1185">Reference proteome</keyword>
<organism evidence="1 2">
    <name type="scientific">Nitrososphaera gargensis (strain Ga9.2)</name>
    <dbReference type="NCBI Taxonomy" id="1237085"/>
    <lineage>
        <taxon>Archaea</taxon>
        <taxon>Nitrososphaerota</taxon>
        <taxon>Nitrososphaeria</taxon>
        <taxon>Nitrososphaerales</taxon>
        <taxon>Nitrososphaeraceae</taxon>
        <taxon>Nitrososphaera</taxon>
    </lineage>
</organism>
<accession>K0IEB2</accession>
<dbReference type="BioCyc" id="CNIT1237085:G1324-1173-MONOMER"/>
<evidence type="ECO:0000313" key="1">
    <source>
        <dbReference type="EMBL" id="AFU58115.1"/>
    </source>
</evidence>
<dbReference type="EMBL" id="CP002408">
    <property type="protein sequence ID" value="AFU58115.1"/>
    <property type="molecule type" value="Genomic_DNA"/>
</dbReference>